<gene>
    <name evidence="2" type="ORF">Nmn1133_10925</name>
</gene>
<comment type="caution">
    <text evidence="2">The sequence shown here is derived from an EMBL/GenBank/DDBJ whole genome shotgun (WGS) entry which is preliminary data.</text>
</comment>
<keyword evidence="1" id="KW-0812">Transmembrane</keyword>
<dbReference type="InterPro" id="IPR025480">
    <property type="entry name" value="DUF4330"/>
</dbReference>
<dbReference type="AlphaFoldDB" id="A0AAJ4R9P2"/>
<dbReference type="Pfam" id="PF14221">
    <property type="entry name" value="DUF4330"/>
    <property type="match status" value="1"/>
</dbReference>
<evidence type="ECO:0000313" key="2">
    <source>
        <dbReference type="EMBL" id="RNJ27133.1"/>
    </source>
</evidence>
<protein>
    <submittedName>
        <fullName evidence="2">DUF4330 family protein</fullName>
    </submittedName>
</protein>
<accession>A0AAJ4R9P2</accession>
<dbReference type="EMBL" id="RJJC01000001">
    <property type="protein sequence ID" value="RNJ27133.1"/>
    <property type="molecule type" value="Genomic_DNA"/>
</dbReference>
<dbReference type="Proteomes" id="UP000270581">
    <property type="component" value="Unassembled WGS sequence"/>
</dbReference>
<organism evidence="2 3">
    <name type="scientific">Halosegnis longus</name>
    <dbReference type="NCBI Taxonomy" id="2216012"/>
    <lineage>
        <taxon>Archaea</taxon>
        <taxon>Methanobacteriati</taxon>
        <taxon>Methanobacteriota</taxon>
        <taxon>Stenosarchaea group</taxon>
        <taxon>Halobacteria</taxon>
        <taxon>Halobacteriales</taxon>
        <taxon>Natronomonadaceae</taxon>
        <taxon>Halosegnis</taxon>
    </lineage>
</organism>
<feature type="transmembrane region" description="Helical" evidence="1">
    <location>
        <begin position="12"/>
        <end position="37"/>
    </location>
</feature>
<name>A0AAJ4R9P2_9EURY</name>
<evidence type="ECO:0000313" key="3">
    <source>
        <dbReference type="Proteomes" id="UP000270581"/>
    </source>
</evidence>
<keyword evidence="1" id="KW-1133">Transmembrane helix</keyword>
<evidence type="ECO:0000256" key="1">
    <source>
        <dbReference type="SAM" id="Phobius"/>
    </source>
</evidence>
<keyword evidence="3" id="KW-1185">Reference proteome</keyword>
<feature type="transmembrane region" description="Helical" evidence="1">
    <location>
        <begin position="43"/>
        <end position="65"/>
    </location>
</feature>
<dbReference type="RefSeq" id="WP_123124425.1">
    <property type="nucleotide sequence ID" value="NZ_RJJC01000001.1"/>
</dbReference>
<reference evidence="2 3" key="1">
    <citation type="submission" date="2018-11" db="EMBL/GenBank/DDBJ databases">
        <title>Genome sequences of Natronomonas sp. CBA1133.</title>
        <authorList>
            <person name="Roh S.W."/>
            <person name="Cha I.-T."/>
        </authorList>
    </citation>
    <scope>NUCLEOTIDE SEQUENCE [LARGE SCALE GENOMIC DNA]</scope>
    <source>
        <strain evidence="2 3">CBA1133</strain>
    </source>
</reference>
<proteinExistence type="predicted"/>
<keyword evidence="1" id="KW-0472">Membrane</keyword>
<sequence length="151" mass="16174">MQLLDEHGRVFGVVNIIDLLVVLFVVAVGVAGITLVADEAIETVGGLLLLLIVVGGGIAGVRFVAGESTAPDEREEPSTVTVELVLKSWRETTAIESDTAQFRGRTYTVTDVYRTPTENGTRALVMLRPDRSANNEAISEDSELRCGTVDS</sequence>